<dbReference type="InterPro" id="IPR051909">
    <property type="entry name" value="MFP_Cation_Efflux"/>
</dbReference>
<dbReference type="STRING" id="1220535.IMCC14465_13570"/>
<organism evidence="6 7">
    <name type="scientific">alpha proteobacterium IMCC14465</name>
    <dbReference type="NCBI Taxonomy" id="1220535"/>
    <lineage>
        <taxon>Bacteria</taxon>
        <taxon>Pseudomonadati</taxon>
        <taxon>Pseudomonadota</taxon>
        <taxon>Alphaproteobacteria</taxon>
        <taxon>PS1 clade</taxon>
    </lineage>
</organism>
<dbReference type="GO" id="GO:0046914">
    <property type="term" value="F:transition metal ion binding"/>
    <property type="evidence" value="ECO:0007669"/>
    <property type="project" value="TreeGrafter"/>
</dbReference>
<dbReference type="Gene3D" id="2.40.420.20">
    <property type="match status" value="1"/>
</dbReference>
<evidence type="ECO:0000256" key="1">
    <source>
        <dbReference type="ARBA" id="ARBA00022448"/>
    </source>
</evidence>
<gene>
    <name evidence="6" type="ORF">IMCC14465_13570</name>
</gene>
<dbReference type="Pfam" id="PF25954">
    <property type="entry name" value="Beta-barrel_RND_2"/>
    <property type="match status" value="1"/>
</dbReference>
<evidence type="ECO:0000313" key="6">
    <source>
        <dbReference type="EMBL" id="EJW21561.1"/>
    </source>
</evidence>
<name>J9DI49_9PROT</name>
<dbReference type="Gene3D" id="2.40.50.100">
    <property type="match status" value="1"/>
</dbReference>
<dbReference type="InterPro" id="IPR011053">
    <property type="entry name" value="Single_hybrid_motif"/>
</dbReference>
<feature type="domain" description="CusB-like beta-barrel" evidence="3">
    <location>
        <begin position="179"/>
        <end position="250"/>
    </location>
</feature>
<dbReference type="InterPro" id="IPR058792">
    <property type="entry name" value="Beta-barrel_RND_2"/>
</dbReference>
<dbReference type="AlphaFoldDB" id="J9DI49"/>
<evidence type="ECO:0000259" key="3">
    <source>
        <dbReference type="Pfam" id="PF25954"/>
    </source>
</evidence>
<dbReference type="CDD" id="cd06850">
    <property type="entry name" value="biotinyl_domain"/>
    <property type="match status" value="1"/>
</dbReference>
<feature type="region of interest" description="Disordered" evidence="2">
    <location>
        <begin position="30"/>
        <end position="72"/>
    </location>
</feature>
<dbReference type="GO" id="GO:0060003">
    <property type="term" value="P:copper ion export"/>
    <property type="evidence" value="ECO:0007669"/>
    <property type="project" value="TreeGrafter"/>
</dbReference>
<keyword evidence="1" id="KW-0813">Transport</keyword>
<proteinExistence type="predicted"/>
<dbReference type="eggNOG" id="COG0845">
    <property type="taxonomic scope" value="Bacteria"/>
</dbReference>
<dbReference type="Pfam" id="PF25973">
    <property type="entry name" value="BSH_CzcB"/>
    <property type="match status" value="1"/>
</dbReference>
<evidence type="ECO:0000313" key="7">
    <source>
        <dbReference type="Proteomes" id="UP000004836"/>
    </source>
</evidence>
<dbReference type="GO" id="GO:0030288">
    <property type="term" value="C:outer membrane-bounded periplasmic space"/>
    <property type="evidence" value="ECO:0007669"/>
    <property type="project" value="TreeGrafter"/>
</dbReference>
<feature type="domain" description="CzcB-like barrel-sandwich hybrid" evidence="4">
    <location>
        <begin position="106"/>
        <end position="176"/>
    </location>
</feature>
<dbReference type="Pfam" id="PF25975">
    <property type="entry name" value="CzcB_C"/>
    <property type="match status" value="1"/>
</dbReference>
<dbReference type="OrthoDB" id="9774837at2"/>
<dbReference type="InterPro" id="IPR058647">
    <property type="entry name" value="BSH_CzcB-like"/>
</dbReference>
<comment type="caution">
    <text evidence="6">The sequence shown here is derived from an EMBL/GenBank/DDBJ whole genome shotgun (WGS) entry which is preliminary data.</text>
</comment>
<dbReference type="SUPFAM" id="SSF51230">
    <property type="entry name" value="Single hybrid motif"/>
    <property type="match status" value="1"/>
</dbReference>
<protein>
    <submittedName>
        <fullName evidence="6">Uncharacterized protein</fullName>
    </submittedName>
</protein>
<dbReference type="Gene3D" id="2.40.30.170">
    <property type="match status" value="1"/>
</dbReference>
<sequence length="334" mass="36523">MKHYLLLAAIFGWLITPIITVSAHSADAHRETIEKHDEAEGHAHADGNEHSEHGEETDNHEEESKADITPESVQRMGIVINTAAPAMVNQTIPLTGRITLNQNTRADVRARFEGIVRSVNVNWGERVEKGQVLAVIESNESLQDYNITAPISGVVLERNTNTGDVANSDVLFVIADLSNVWAKFHVFPRDASYVQSGQRVSIHTLENDKNASGKVDMLFPTADELSQTQIAIVVLSNPERAWKPGMTIEGDVSVAETEAQITVKASALQKMEDLGDVVFVKEGNSFIPRPVKKGRKNDSYVEIIQGLKAGEAYVSDGSFIVKSDILKATAAHSH</sequence>
<dbReference type="PANTHER" id="PTHR30097">
    <property type="entry name" value="CATION EFFLUX SYSTEM PROTEIN CUSB"/>
    <property type="match status" value="1"/>
</dbReference>
<evidence type="ECO:0000256" key="2">
    <source>
        <dbReference type="SAM" id="MobiDB-lite"/>
    </source>
</evidence>
<keyword evidence="7" id="KW-1185">Reference proteome</keyword>
<evidence type="ECO:0000259" key="5">
    <source>
        <dbReference type="Pfam" id="PF25975"/>
    </source>
</evidence>
<feature type="compositionally biased region" description="Basic and acidic residues" evidence="2">
    <location>
        <begin position="30"/>
        <end position="68"/>
    </location>
</feature>
<dbReference type="PANTHER" id="PTHR30097:SF4">
    <property type="entry name" value="SLR6042 PROTEIN"/>
    <property type="match status" value="1"/>
</dbReference>
<dbReference type="Proteomes" id="UP000004836">
    <property type="component" value="Unassembled WGS sequence"/>
</dbReference>
<dbReference type="EMBL" id="ALYF01000003">
    <property type="protein sequence ID" value="EJW21561.1"/>
    <property type="molecule type" value="Genomic_DNA"/>
</dbReference>
<reference evidence="6 7" key="1">
    <citation type="journal article" date="2012" name="J. Bacteriol.">
        <title>Genome Sequence of Strain IMCC14465, Isolated from the East Sea, Belonging to the PS1 Clade of Alphaproteobacteria.</title>
        <authorList>
            <person name="Yang S.J."/>
            <person name="Kang I."/>
            <person name="Cho J.C."/>
        </authorList>
    </citation>
    <scope>NUCLEOTIDE SEQUENCE [LARGE SCALE GENOMIC DNA]</scope>
    <source>
        <strain evidence="6 7">IMCC14465</strain>
    </source>
</reference>
<dbReference type="GO" id="GO:0015679">
    <property type="term" value="P:plasma membrane copper ion transport"/>
    <property type="evidence" value="ECO:0007669"/>
    <property type="project" value="TreeGrafter"/>
</dbReference>
<feature type="domain" description="CzcB-like C-terminal circularly permuted SH3-like" evidence="5">
    <location>
        <begin position="261"/>
        <end position="322"/>
    </location>
</feature>
<accession>J9DI49</accession>
<evidence type="ECO:0000259" key="4">
    <source>
        <dbReference type="Pfam" id="PF25973"/>
    </source>
</evidence>
<dbReference type="InterPro" id="IPR058649">
    <property type="entry name" value="CzcB_C"/>
</dbReference>